<dbReference type="PANTHER" id="PTHR42877:SF4">
    <property type="entry name" value="FAD_NAD(P)-BINDING DOMAIN-CONTAINING PROTEIN-RELATED"/>
    <property type="match status" value="1"/>
</dbReference>
<dbReference type="Gene3D" id="3.50.50.60">
    <property type="entry name" value="FAD/NAD(P)-binding domain"/>
    <property type="match status" value="2"/>
</dbReference>
<accession>A0AB73U958</accession>
<reference evidence="1 2" key="1">
    <citation type="submission" date="2019-06" db="EMBL/GenBank/DDBJ databases">
        <title>Whole geneome sequnce of Mycobacteroides chelonae M77 isolated from bovine milk from Meghalaya, India.</title>
        <authorList>
            <person name="Vise E."/>
            <person name="Das S."/>
            <person name="Garg A."/>
            <person name="Ghatak S."/>
            <person name="Shakuntala I."/>
            <person name="Milton A.A.P."/>
            <person name="Karam A."/>
            <person name="Sanjukta R."/>
            <person name="Puro K."/>
            <person name="Sen A."/>
        </authorList>
    </citation>
    <scope>NUCLEOTIDE SEQUENCE [LARGE SCALE GENOMIC DNA]</scope>
    <source>
        <strain evidence="1 2">M77</strain>
    </source>
</reference>
<dbReference type="InterPro" id="IPR051209">
    <property type="entry name" value="FAD-bind_Monooxygenase_sf"/>
</dbReference>
<proteinExistence type="predicted"/>
<dbReference type="InterPro" id="IPR036188">
    <property type="entry name" value="FAD/NAD-bd_sf"/>
</dbReference>
<evidence type="ECO:0000313" key="1">
    <source>
        <dbReference type="EMBL" id="QDF73205.1"/>
    </source>
</evidence>
<name>A0AB73U958_MYCCH</name>
<sequence length="495" mass="55050">MSERDLFVRNKHTKHDPRIAIIGAGVSGITMAVRLKKAGFENFVILEKGSAVGGVWHWNRYPGLTCDVPSHVYQFGFAPKGDWSRLFSGRDEIQRYMSDVTTRFGLDAHLHLGTEIVSAEFTGASWQIGAADGREFMADFLIAATGILHHPFTPDIDGLDEFAGELVHTARWRDGIRTAGKRVAVVGTGSTGVQVVSALQPIAAYVRHFTRTPQWVMWAPMGLKQPRIISALLSRMPAIGSAIHHGGMLGNIAYTDIMIRPSWRRRLAQSVARASLRIQVRDPELRARLTPDDEPFCKRQVVSGSYYRAIAAPNADLITSPIERVVPTGIRTADGKQHAVDLLILATGFQAHNYMRPMHIRGRDGFTLNDAWDKGPRGYAMTAIPGFPNLFTIGGPTSPLPTHSLHYVSELTATYVIKWLQRFRDGEFSTVEVTEEATTRFNDQVAQALPDTVFATGCNSYYLSENNQIDAFPFNRRTLKRMLGAPNDNDFIMTR</sequence>
<organism evidence="1 2">
    <name type="scientific">Mycobacteroides chelonae</name>
    <name type="common">Mycobacterium chelonae</name>
    <dbReference type="NCBI Taxonomy" id="1774"/>
    <lineage>
        <taxon>Bacteria</taxon>
        <taxon>Bacillati</taxon>
        <taxon>Actinomycetota</taxon>
        <taxon>Actinomycetes</taxon>
        <taxon>Mycobacteriales</taxon>
        <taxon>Mycobacteriaceae</taxon>
        <taxon>Mycobacteroides</taxon>
    </lineage>
</organism>
<gene>
    <name evidence="1" type="ORF">FJK96_00200</name>
</gene>
<dbReference type="AlphaFoldDB" id="A0AB73U958"/>
<dbReference type="Pfam" id="PF13738">
    <property type="entry name" value="Pyr_redox_3"/>
    <property type="match status" value="1"/>
</dbReference>
<dbReference type="PANTHER" id="PTHR42877">
    <property type="entry name" value="L-ORNITHINE N(5)-MONOOXYGENASE-RELATED"/>
    <property type="match status" value="1"/>
</dbReference>
<dbReference type="PRINTS" id="PR00469">
    <property type="entry name" value="PNDRDTASEII"/>
</dbReference>
<evidence type="ECO:0000313" key="2">
    <source>
        <dbReference type="Proteomes" id="UP000317728"/>
    </source>
</evidence>
<dbReference type="SUPFAM" id="SSF51905">
    <property type="entry name" value="FAD/NAD(P)-binding domain"/>
    <property type="match status" value="1"/>
</dbReference>
<protein>
    <submittedName>
        <fullName evidence="1">NAD(P)/FAD-dependent oxidoreductase</fullName>
    </submittedName>
</protein>
<dbReference type="EMBL" id="CP041150">
    <property type="protein sequence ID" value="QDF73205.1"/>
    <property type="molecule type" value="Genomic_DNA"/>
</dbReference>
<dbReference type="PRINTS" id="PR00368">
    <property type="entry name" value="FADPNR"/>
</dbReference>
<dbReference type="Proteomes" id="UP000317728">
    <property type="component" value="Chromosome"/>
</dbReference>